<keyword evidence="3" id="KW-0949">S-adenosyl-L-methionine</keyword>
<dbReference type="InterPro" id="IPR029063">
    <property type="entry name" value="SAM-dependent_MTases_sf"/>
</dbReference>
<comment type="caution">
    <text evidence="4">The sequence shown here is derived from an EMBL/GenBank/DDBJ whole genome shotgun (WGS) entry which is preliminary data.</text>
</comment>
<dbReference type="Pfam" id="PF01596">
    <property type="entry name" value="Methyltransf_3"/>
    <property type="match status" value="1"/>
</dbReference>
<keyword evidence="1 4" id="KW-0489">Methyltransferase</keyword>
<evidence type="ECO:0000256" key="1">
    <source>
        <dbReference type="ARBA" id="ARBA00022603"/>
    </source>
</evidence>
<sequence>MTRASESLPPELHAYLVDHSAPVDPVLADLAEETARLYPDLTTMQIGAEQGTFMTLLARISGARDVVEVGTFTGYSSICMARGIPDDGTLLALDVSEEWTAIARRYWARDGVAHKVDLRIGPALESLRALPEQRRFDLAFIDADKDGYIGYWEELVPRMRPGGVLLVDNTLSHGRVIDPAEDSAQVQGIRDFNDRALADDRVELVLLPIGDGLTLARKRA</sequence>
<dbReference type="InterPro" id="IPR050362">
    <property type="entry name" value="Cation-dep_OMT"/>
</dbReference>
<dbReference type="RefSeq" id="WP_344139614.1">
    <property type="nucleotide sequence ID" value="NZ_BAABIK010000001.1"/>
</dbReference>
<dbReference type="PANTHER" id="PTHR10509">
    <property type="entry name" value="O-METHYLTRANSFERASE-RELATED"/>
    <property type="match status" value="1"/>
</dbReference>
<dbReference type="EMBL" id="BAABIK010000001">
    <property type="protein sequence ID" value="GAA4927110.1"/>
    <property type="molecule type" value="Genomic_DNA"/>
</dbReference>
<accession>A0ABP9G391</accession>
<gene>
    <name evidence="4" type="ORF">GCM10023224_02490</name>
</gene>
<evidence type="ECO:0000313" key="5">
    <source>
        <dbReference type="Proteomes" id="UP001499993"/>
    </source>
</evidence>
<dbReference type="Gene3D" id="3.40.50.150">
    <property type="entry name" value="Vaccinia Virus protein VP39"/>
    <property type="match status" value="1"/>
</dbReference>
<evidence type="ECO:0000256" key="3">
    <source>
        <dbReference type="ARBA" id="ARBA00022691"/>
    </source>
</evidence>
<dbReference type="InterPro" id="IPR002935">
    <property type="entry name" value="SAM_O-MeTrfase"/>
</dbReference>
<evidence type="ECO:0000256" key="2">
    <source>
        <dbReference type="ARBA" id="ARBA00022679"/>
    </source>
</evidence>
<protein>
    <submittedName>
        <fullName evidence="4">Class I SAM-dependent methyltransferase</fullName>
    </submittedName>
</protein>
<keyword evidence="2" id="KW-0808">Transferase</keyword>
<dbReference type="PANTHER" id="PTHR10509:SF14">
    <property type="entry name" value="CAFFEOYL-COA O-METHYLTRANSFERASE 3-RELATED"/>
    <property type="match status" value="1"/>
</dbReference>
<dbReference type="PROSITE" id="PS51682">
    <property type="entry name" value="SAM_OMT_I"/>
    <property type="match status" value="1"/>
</dbReference>
<proteinExistence type="predicted"/>
<name>A0ABP9G391_9ACTN</name>
<dbReference type="Proteomes" id="UP001499993">
    <property type="component" value="Unassembled WGS sequence"/>
</dbReference>
<dbReference type="SUPFAM" id="SSF53335">
    <property type="entry name" value="S-adenosyl-L-methionine-dependent methyltransferases"/>
    <property type="match status" value="1"/>
</dbReference>
<reference evidence="5" key="1">
    <citation type="journal article" date="2019" name="Int. J. Syst. Evol. Microbiol.">
        <title>The Global Catalogue of Microorganisms (GCM) 10K type strain sequencing project: providing services to taxonomists for standard genome sequencing and annotation.</title>
        <authorList>
            <consortium name="The Broad Institute Genomics Platform"/>
            <consortium name="The Broad Institute Genome Sequencing Center for Infectious Disease"/>
            <person name="Wu L."/>
            <person name="Ma J."/>
        </authorList>
    </citation>
    <scope>NUCLEOTIDE SEQUENCE [LARGE SCALE GENOMIC DNA]</scope>
    <source>
        <strain evidence="5">JCM 18123</strain>
    </source>
</reference>
<evidence type="ECO:0000313" key="4">
    <source>
        <dbReference type="EMBL" id="GAA4927110.1"/>
    </source>
</evidence>
<dbReference type="CDD" id="cd02440">
    <property type="entry name" value="AdoMet_MTases"/>
    <property type="match status" value="1"/>
</dbReference>
<keyword evidence="5" id="KW-1185">Reference proteome</keyword>
<dbReference type="GO" id="GO:0032259">
    <property type="term" value="P:methylation"/>
    <property type="evidence" value="ECO:0007669"/>
    <property type="project" value="UniProtKB-KW"/>
</dbReference>
<organism evidence="4 5">
    <name type="scientific">Streptomonospora halophila</name>
    <dbReference type="NCBI Taxonomy" id="427369"/>
    <lineage>
        <taxon>Bacteria</taxon>
        <taxon>Bacillati</taxon>
        <taxon>Actinomycetota</taxon>
        <taxon>Actinomycetes</taxon>
        <taxon>Streptosporangiales</taxon>
        <taxon>Nocardiopsidaceae</taxon>
        <taxon>Streptomonospora</taxon>
    </lineage>
</organism>
<dbReference type="GO" id="GO:0008168">
    <property type="term" value="F:methyltransferase activity"/>
    <property type="evidence" value="ECO:0007669"/>
    <property type="project" value="UniProtKB-KW"/>
</dbReference>